<feature type="region of interest" description="Disordered" evidence="8">
    <location>
        <begin position="185"/>
        <end position="219"/>
    </location>
</feature>
<dbReference type="SUPFAM" id="SSF46785">
    <property type="entry name" value="Winged helix' DNA-binding domain"/>
    <property type="match status" value="1"/>
</dbReference>
<dbReference type="EC" id="3.2.2.6" evidence="1"/>
<dbReference type="AlphaFoldDB" id="A0A6D2KXR8"/>
<dbReference type="SMART" id="SM00255">
    <property type="entry name" value="TIR"/>
    <property type="match status" value="1"/>
</dbReference>
<dbReference type="Pfam" id="PF20160">
    <property type="entry name" value="C-JID"/>
    <property type="match status" value="1"/>
</dbReference>
<dbReference type="InterPro" id="IPR035897">
    <property type="entry name" value="Toll_tir_struct_dom_sf"/>
</dbReference>
<dbReference type="FunFam" id="3.40.50.10140:FF:000007">
    <property type="entry name" value="Disease resistance protein (TIR-NBS-LRR class)"/>
    <property type="match status" value="1"/>
</dbReference>
<comment type="caution">
    <text evidence="10">The sequence shown here is derived from an EMBL/GenBank/DDBJ whole genome shotgun (WGS) entry which is preliminary data.</text>
</comment>
<keyword evidence="6" id="KW-0520">NAD</keyword>
<dbReference type="PANTHER" id="PTHR11017">
    <property type="entry name" value="LEUCINE-RICH REPEAT-CONTAINING PROTEIN"/>
    <property type="match status" value="1"/>
</dbReference>
<dbReference type="SUPFAM" id="SSF52540">
    <property type="entry name" value="P-loop containing nucleoside triphosphate hydrolases"/>
    <property type="match status" value="1"/>
</dbReference>
<dbReference type="PANTHER" id="PTHR11017:SF264">
    <property type="entry name" value="ADP-RIBOSYL CYCLASE_CYCLIC ADP-RIBOSE HYDROLASE"/>
    <property type="match status" value="1"/>
</dbReference>
<dbReference type="Pfam" id="PF01582">
    <property type="entry name" value="TIR"/>
    <property type="match status" value="1"/>
</dbReference>
<name>A0A6D2KXR8_9BRAS</name>
<dbReference type="InterPro" id="IPR002182">
    <property type="entry name" value="NB-ARC"/>
</dbReference>
<dbReference type="InterPro" id="IPR058192">
    <property type="entry name" value="WHD_ROQ1-like"/>
</dbReference>
<evidence type="ECO:0000256" key="4">
    <source>
        <dbReference type="ARBA" id="ARBA00022801"/>
    </source>
</evidence>
<dbReference type="Gene3D" id="1.10.8.430">
    <property type="entry name" value="Helical domain of apoptotic protease-activating factors"/>
    <property type="match status" value="1"/>
</dbReference>
<dbReference type="InterPro" id="IPR032675">
    <property type="entry name" value="LRR_dom_sf"/>
</dbReference>
<dbReference type="Gene3D" id="3.40.50.10140">
    <property type="entry name" value="Toll/interleukin-1 receptor homology (TIR) domain"/>
    <property type="match status" value="1"/>
</dbReference>
<dbReference type="Pfam" id="PF23282">
    <property type="entry name" value="WHD_ROQ1"/>
    <property type="match status" value="1"/>
</dbReference>
<dbReference type="SUPFAM" id="SSF52200">
    <property type="entry name" value="Toll/Interleukin receptor TIR domain"/>
    <property type="match status" value="1"/>
</dbReference>
<reference evidence="10" key="1">
    <citation type="submission" date="2020-01" db="EMBL/GenBank/DDBJ databases">
        <authorList>
            <person name="Mishra B."/>
        </authorList>
    </citation>
    <scope>NUCLEOTIDE SEQUENCE [LARGE SCALE GENOMIC DNA]</scope>
</reference>
<keyword evidence="11" id="KW-1185">Reference proteome</keyword>
<dbReference type="EMBL" id="CACVBM020001684">
    <property type="protein sequence ID" value="CAA7057306.1"/>
    <property type="molecule type" value="Genomic_DNA"/>
</dbReference>
<dbReference type="OrthoDB" id="1394818at2759"/>
<proteinExistence type="predicted"/>
<comment type="catalytic activity">
    <reaction evidence="7">
        <text>NAD(+) + H2O = ADP-D-ribose + nicotinamide + H(+)</text>
        <dbReference type="Rhea" id="RHEA:16301"/>
        <dbReference type="ChEBI" id="CHEBI:15377"/>
        <dbReference type="ChEBI" id="CHEBI:15378"/>
        <dbReference type="ChEBI" id="CHEBI:17154"/>
        <dbReference type="ChEBI" id="CHEBI:57540"/>
        <dbReference type="ChEBI" id="CHEBI:57967"/>
        <dbReference type="EC" id="3.2.2.6"/>
    </reaction>
    <physiologicalReaction direction="left-to-right" evidence="7">
        <dbReference type="Rhea" id="RHEA:16302"/>
    </physiologicalReaction>
</comment>
<dbReference type="GO" id="GO:0043531">
    <property type="term" value="F:ADP binding"/>
    <property type="evidence" value="ECO:0007669"/>
    <property type="project" value="InterPro"/>
</dbReference>
<evidence type="ECO:0000256" key="1">
    <source>
        <dbReference type="ARBA" id="ARBA00011982"/>
    </source>
</evidence>
<dbReference type="Proteomes" id="UP000467841">
    <property type="component" value="Unassembled WGS sequence"/>
</dbReference>
<keyword evidence="5" id="KW-0611">Plant defense</keyword>
<organism evidence="10 11">
    <name type="scientific">Microthlaspi erraticum</name>
    <dbReference type="NCBI Taxonomy" id="1685480"/>
    <lineage>
        <taxon>Eukaryota</taxon>
        <taxon>Viridiplantae</taxon>
        <taxon>Streptophyta</taxon>
        <taxon>Embryophyta</taxon>
        <taxon>Tracheophyta</taxon>
        <taxon>Spermatophyta</taxon>
        <taxon>Magnoliopsida</taxon>
        <taxon>eudicotyledons</taxon>
        <taxon>Gunneridae</taxon>
        <taxon>Pentapetalae</taxon>
        <taxon>rosids</taxon>
        <taxon>malvids</taxon>
        <taxon>Brassicales</taxon>
        <taxon>Brassicaceae</taxon>
        <taxon>Coluteocarpeae</taxon>
        <taxon>Microthlaspi</taxon>
    </lineage>
</organism>
<dbReference type="GO" id="GO:0006952">
    <property type="term" value="P:defense response"/>
    <property type="evidence" value="ECO:0007669"/>
    <property type="project" value="UniProtKB-KW"/>
</dbReference>
<feature type="domain" description="TIR" evidence="9">
    <location>
        <begin position="12"/>
        <end position="182"/>
    </location>
</feature>
<dbReference type="InterPro" id="IPR045344">
    <property type="entry name" value="C-JID"/>
</dbReference>
<dbReference type="Gene3D" id="3.80.10.10">
    <property type="entry name" value="Ribonuclease Inhibitor"/>
    <property type="match status" value="2"/>
</dbReference>
<dbReference type="GO" id="GO:0061809">
    <property type="term" value="F:NAD+ nucleosidase activity, cyclic ADP-ribose generating"/>
    <property type="evidence" value="ECO:0007669"/>
    <property type="project" value="UniProtKB-EC"/>
</dbReference>
<dbReference type="InterPro" id="IPR027417">
    <property type="entry name" value="P-loop_NTPase"/>
</dbReference>
<dbReference type="InterPro" id="IPR042197">
    <property type="entry name" value="Apaf_helical"/>
</dbReference>
<evidence type="ECO:0000256" key="7">
    <source>
        <dbReference type="ARBA" id="ARBA00047304"/>
    </source>
</evidence>
<evidence type="ECO:0000256" key="6">
    <source>
        <dbReference type="ARBA" id="ARBA00023027"/>
    </source>
</evidence>
<dbReference type="InterPro" id="IPR000157">
    <property type="entry name" value="TIR_dom"/>
</dbReference>
<evidence type="ECO:0000313" key="10">
    <source>
        <dbReference type="EMBL" id="CAA7057306.1"/>
    </source>
</evidence>
<evidence type="ECO:0000256" key="5">
    <source>
        <dbReference type="ARBA" id="ARBA00022821"/>
    </source>
</evidence>
<evidence type="ECO:0000256" key="3">
    <source>
        <dbReference type="ARBA" id="ARBA00022737"/>
    </source>
</evidence>
<dbReference type="PRINTS" id="PR00364">
    <property type="entry name" value="DISEASERSIST"/>
</dbReference>
<accession>A0A6D2KXR8</accession>
<keyword evidence="3" id="KW-0677">Repeat</keyword>
<dbReference type="Gene3D" id="3.40.50.300">
    <property type="entry name" value="P-loop containing nucleotide triphosphate hydrolases"/>
    <property type="match status" value="1"/>
</dbReference>
<dbReference type="InterPro" id="IPR044974">
    <property type="entry name" value="Disease_R_plants"/>
</dbReference>
<gene>
    <name evidence="10" type="ORF">MERR_LOCUS44542</name>
</gene>
<dbReference type="FunFam" id="3.80.10.10:FF:000386">
    <property type="entry name" value="Disease resistance protein RPS4"/>
    <property type="match status" value="1"/>
</dbReference>
<feature type="compositionally biased region" description="Polar residues" evidence="8">
    <location>
        <begin position="1139"/>
        <end position="1149"/>
    </location>
</feature>
<keyword evidence="4" id="KW-0378">Hydrolase</keyword>
<keyword evidence="2" id="KW-0433">Leucine-rich repeat</keyword>
<sequence length="1165" mass="131917">MVTTSSCSNVNVGPQVFINFRGKDVRSNFIPQLRKALKGSGINSYMDTDMPRGQKLGNLFKRIEESKIALAILSKSYTDSQWCMDELVKIKECSTKGEGCENLIVIPIFYKLDTSIVRGLEGDFGVNLLNLWRTPGGVRDDRILKWDAALQDVLSRAALVFQESSEEKAFVAKIVTKVQDALTQTLSPSQENPKSPEVGGEEISKPPKFLNRASSSAESGQQRLKQLEEKLDVECNDDKTRILGLVGMAGIGKTYLADKLFVKLKTEIGRGLFITFGDEKTKEQELGSLQKTLVEGLLKKDYPNLSFAYGDTREVWKNLLIEKKVVVVFDNVSDKKQIESLLGNCDWIKKGSRIIITTRDKSLTEGLLDCGLYEVLGLNEREALELFKAQFSSNLEGNFIELSRKFLDYAGGNPLALEAFGEELRGKDEDLWEERLGTLTKVSNEKIRKVLRIWFDELNQKQKDAFLDIACFFRSQDESHVRGLLDSFDPESAEAEAVNVFRDLLDKFLISVSDGRVEMHDLLFTMAMELVETSGEKHWLFPSNVAGWSSDALKNKEGKEKVRGIILDMSKMEKRPLDNQAFIGMRSLRYLKVYYSQGEPECKLNLPDGIEFPKDNVVQYLDWIKFPGKELPADFEPKNLIDLRLPYSKIISIWNCAKVAPKLKWVDLSYSIKLRDILGLSNAPNLLRLDLKWCTSLTELPEEMQKMKSLAFLNLRGCTSLMSLPSITMDSLKTLILSGCSKLHTFKVISENLETLYLNGTAIAELPQAIGDLQRLNFLNLKDCKKLETLPDYLGKLKSLQELKLSGCSKLKMFPDVEQIMEKFRVLLLDGTSIKEMPRNIFDLSSLRRLCLSRNDKICSLEFDMGRMLHLKWLELKYCKNLTSLPSLPPNLQCLDAHGCTSLRTVTSPLALVLPTEQIHSILTFTNCHELEQVSKNAIISYVQKKTESMSHDRYNQDFIFKSLICTCFPGCEIPALFKHQALGEIINVELPQDWDEGRHIGIALCVVVSFKEYKDKTNCLQVKCTCEFDNVSFTPENFIVGGWSEPGDAPHRVESDHVFIGYTTRFNTKKLPQLSSVNEVSLRFEVTNGTSVVAECKVMKCGFSLVYEPDEVENTSWEATSRMEKRSSYTEDADDYPNDTNADASPTTAKYNRIDSLLKYLRRA</sequence>
<evidence type="ECO:0000256" key="2">
    <source>
        <dbReference type="ARBA" id="ARBA00022614"/>
    </source>
</evidence>
<feature type="region of interest" description="Disordered" evidence="8">
    <location>
        <begin position="1117"/>
        <end position="1149"/>
    </location>
</feature>
<dbReference type="InterPro" id="IPR036390">
    <property type="entry name" value="WH_DNA-bd_sf"/>
</dbReference>
<evidence type="ECO:0000259" key="9">
    <source>
        <dbReference type="PROSITE" id="PS50104"/>
    </source>
</evidence>
<dbReference type="SUPFAM" id="SSF52058">
    <property type="entry name" value="L domain-like"/>
    <property type="match status" value="1"/>
</dbReference>
<evidence type="ECO:0000256" key="8">
    <source>
        <dbReference type="SAM" id="MobiDB-lite"/>
    </source>
</evidence>
<dbReference type="Pfam" id="PF00931">
    <property type="entry name" value="NB-ARC"/>
    <property type="match status" value="1"/>
</dbReference>
<protein>
    <recommendedName>
        <fullName evidence="1">ADP-ribosyl cyclase/cyclic ADP-ribose hydrolase</fullName>
        <ecNumber evidence="1">3.2.2.6</ecNumber>
    </recommendedName>
</protein>
<dbReference type="PROSITE" id="PS50104">
    <property type="entry name" value="TIR"/>
    <property type="match status" value="1"/>
</dbReference>
<evidence type="ECO:0000313" key="11">
    <source>
        <dbReference type="Proteomes" id="UP000467841"/>
    </source>
</evidence>
<dbReference type="GO" id="GO:0007165">
    <property type="term" value="P:signal transduction"/>
    <property type="evidence" value="ECO:0007669"/>
    <property type="project" value="InterPro"/>
</dbReference>